<keyword evidence="4" id="KW-0808">Transferase</keyword>
<feature type="compositionally biased region" description="Low complexity" evidence="6">
    <location>
        <begin position="360"/>
        <end position="374"/>
    </location>
</feature>
<comment type="caution">
    <text evidence="9">The sequence shown here is derived from an EMBL/GenBank/DDBJ whole genome shotgun (WGS) entry which is preliminary data.</text>
</comment>
<dbReference type="PROSITE" id="PS50112">
    <property type="entry name" value="PAS"/>
    <property type="match status" value="1"/>
</dbReference>
<evidence type="ECO:0000256" key="3">
    <source>
        <dbReference type="ARBA" id="ARBA00022553"/>
    </source>
</evidence>
<dbReference type="EMBL" id="JBAMYC010000021">
    <property type="protein sequence ID" value="MEI1252145.1"/>
    <property type="molecule type" value="Genomic_DNA"/>
</dbReference>
<evidence type="ECO:0000256" key="1">
    <source>
        <dbReference type="ARBA" id="ARBA00000085"/>
    </source>
</evidence>
<dbReference type="PANTHER" id="PTHR43047:SF72">
    <property type="entry name" value="OSMOSENSING HISTIDINE PROTEIN KINASE SLN1"/>
    <property type="match status" value="1"/>
</dbReference>
<feature type="domain" description="PAS" evidence="8">
    <location>
        <begin position="934"/>
        <end position="1012"/>
    </location>
</feature>
<evidence type="ECO:0000313" key="10">
    <source>
        <dbReference type="Proteomes" id="UP001531129"/>
    </source>
</evidence>
<dbReference type="Proteomes" id="UP001531129">
    <property type="component" value="Unassembled WGS sequence"/>
</dbReference>
<feature type="region of interest" description="Disordered" evidence="6">
    <location>
        <begin position="319"/>
        <end position="345"/>
    </location>
</feature>
<keyword evidence="3" id="KW-0597">Phosphoprotein</keyword>
<dbReference type="Pfam" id="PF00989">
    <property type="entry name" value="PAS"/>
    <property type="match status" value="1"/>
</dbReference>
<dbReference type="SMART" id="SM00388">
    <property type="entry name" value="HisKA"/>
    <property type="match status" value="1"/>
</dbReference>
<accession>A0ABU8CVQ3</accession>
<protein>
    <recommendedName>
        <fullName evidence="2">histidine kinase</fullName>
        <ecNumber evidence="2">2.7.13.3</ecNumber>
    </recommendedName>
</protein>
<dbReference type="RefSeq" id="WP_335915683.1">
    <property type="nucleotide sequence ID" value="NZ_JBAMYB010000020.1"/>
</dbReference>
<dbReference type="SMART" id="SM00091">
    <property type="entry name" value="PAS"/>
    <property type="match status" value="1"/>
</dbReference>
<feature type="region of interest" description="Disordered" evidence="6">
    <location>
        <begin position="236"/>
        <end position="270"/>
    </location>
</feature>
<comment type="catalytic activity">
    <reaction evidence="1">
        <text>ATP + protein L-histidine = ADP + protein N-phospho-L-histidine.</text>
        <dbReference type="EC" id="2.7.13.3"/>
    </reaction>
</comment>
<sequence length="1303" mass="138149">MPAVQYPFIDIAVHARVRERFSRGEAMVLFSADLARLLWANGAGAELFGHSAVYDLLDQGVDRTDITFRQLETAARQLTDIGDSRSLMIRITKGFQRAQVQAAAELIRLSQGEKAILFSVPVSAKPLAAGASAAQMLQGLDDPDTHMAVIGANGEVIAASPGFASLGISEQTAKTLINLAGAHPDRLVKRPVATGRGNLPAAVGKLSDDPALNLLFAVEAAIGHLDPLDASTLDPVDASTLDPVDASTLDPVDAPTQEESLPPAEAPQDEPVAATGFTEIIDAVSGIEEVEETIEEIAGENEQPAETAAASADEAIEGTNPAADVEPESDGGMIDSSADETTEPAAVIEDDLTSVAETVETATTAEPPAEAGETSAEETPEAVHEETAVATPVVQDATPAPQLAAEPGFVFRPNSRATRFVWKIDAEGRFNEVSHEFAEAVGPHASNIIGSAFGDIAALFNLDPDGKLSEALARRDTWSGKTILWPVEGTSLVVPVDLAALPTYTRNRDFDGFRGFGVVRLSDAQEDPLALGLTLGPDAASLGPVTEPVAEVADEAEAAPQEVSAETIAAEEIDDQAFTAAEPETPETEETGSEEITAEETIVETSAPENAVEEQALGADEAPAAEPAADISDEPPALRISETPNRRFSDKIVQLHNSGAALTAAEQANFREIAKRLEAFGTRKEEAAAPAPTEPSATVPAEPAVTEMAGFEEASGPEAFEAETPTTEQADIPSLEDIAPQEAIFENAVEAEREDDGAAEEPSIIAEDEATEGLEETASQIEVLTSFIPPRIKMTDGLSAGTVDQLPVAVLIHIGDALIHANPEFMRLTGYGSLEALREVGGIEALLQRRELEEKAAGSGTMMLVKADDTLAPVTARLQSVRWEDANALMLALMPVEGKEDGRGDASRSDGRSEGRSEGRPERMVEKVAKLQVEVEELRSILETATDGVVVIGTEGDIRSMNRSASALFNYDEQETRGKPFVMLFAHESQKAVIDYLNGLSDHGVASVLNDGREVIGREAAGGFVPLFMTMGQLTSSNGYCAVIRDITQWKRTEEELRNAKGAAETANAHKTDFLARVSHEIRTPLNAIIGFSDMMAGERFGPIGHPRYIEYANDIGRSGRHVLDIVNDLLDISKIEAGEMDLDFAAVGLNEAVSEAVALVQPQANGQRVIIRTALSHAVPEVVADLRSIKQIALNILSNAIRFTPSGGQIVVSTSYEANGSVVLRVRDTGIGMTRSELDQAMKPFRQVSSTQSRHRGDGTGLGLPLTKAMVDANRATFSINSAPNEGTLVEITFPSQRVLAG</sequence>
<evidence type="ECO:0000259" key="8">
    <source>
        <dbReference type="PROSITE" id="PS50112"/>
    </source>
</evidence>
<reference evidence="9 10" key="1">
    <citation type="submission" date="2024-01" db="EMBL/GenBank/DDBJ databases">
        <title>Draft genome sequences of three bacterial strains isolated from Acacia saligna represent a potential new species within the genus Rhizobium.</title>
        <authorList>
            <person name="Tambong J.T."/>
            <person name="Mnasri B."/>
        </authorList>
    </citation>
    <scope>NUCLEOTIDE SEQUENCE [LARGE SCALE GENOMIC DNA]</scope>
    <source>
        <strain evidence="9 10">1AS12I</strain>
    </source>
</reference>
<feature type="compositionally biased region" description="Acidic residues" evidence="6">
    <location>
        <begin position="584"/>
        <end position="602"/>
    </location>
</feature>
<dbReference type="InterPro" id="IPR005467">
    <property type="entry name" value="His_kinase_dom"/>
</dbReference>
<dbReference type="SUPFAM" id="SSF55785">
    <property type="entry name" value="PYP-like sensor domain (PAS domain)"/>
    <property type="match status" value="1"/>
</dbReference>
<dbReference type="Pfam" id="PF00512">
    <property type="entry name" value="HisKA"/>
    <property type="match status" value="1"/>
</dbReference>
<dbReference type="EC" id="2.7.13.3" evidence="2"/>
<dbReference type="Pfam" id="PF02518">
    <property type="entry name" value="HATPase_c"/>
    <property type="match status" value="1"/>
</dbReference>
<proteinExistence type="predicted"/>
<evidence type="ECO:0000256" key="4">
    <source>
        <dbReference type="ARBA" id="ARBA00022679"/>
    </source>
</evidence>
<evidence type="ECO:0000259" key="7">
    <source>
        <dbReference type="PROSITE" id="PS50109"/>
    </source>
</evidence>
<dbReference type="Gene3D" id="1.10.287.130">
    <property type="match status" value="1"/>
</dbReference>
<keyword evidence="10" id="KW-1185">Reference proteome</keyword>
<dbReference type="PRINTS" id="PR00344">
    <property type="entry name" value="BCTRLSENSOR"/>
</dbReference>
<dbReference type="Pfam" id="PF13188">
    <property type="entry name" value="PAS_8"/>
    <property type="match status" value="1"/>
</dbReference>
<keyword evidence="9" id="KW-0067">ATP-binding</keyword>
<dbReference type="Gene3D" id="3.30.565.10">
    <property type="entry name" value="Histidine kinase-like ATPase, C-terminal domain"/>
    <property type="match status" value="1"/>
</dbReference>
<evidence type="ECO:0000313" key="9">
    <source>
        <dbReference type="EMBL" id="MEI1252145.1"/>
    </source>
</evidence>
<feature type="region of interest" description="Disordered" evidence="6">
    <location>
        <begin position="360"/>
        <end position="386"/>
    </location>
</feature>
<evidence type="ECO:0000256" key="5">
    <source>
        <dbReference type="ARBA" id="ARBA00022777"/>
    </source>
</evidence>
<keyword evidence="5" id="KW-0418">Kinase</keyword>
<evidence type="ECO:0000256" key="6">
    <source>
        <dbReference type="SAM" id="MobiDB-lite"/>
    </source>
</evidence>
<dbReference type="CDD" id="cd00130">
    <property type="entry name" value="PAS"/>
    <property type="match status" value="1"/>
</dbReference>
<dbReference type="InterPro" id="IPR013767">
    <property type="entry name" value="PAS_fold"/>
</dbReference>
<keyword evidence="9" id="KW-0547">Nucleotide-binding</keyword>
<dbReference type="Gene3D" id="3.30.450.20">
    <property type="entry name" value="PAS domain"/>
    <property type="match status" value="1"/>
</dbReference>
<evidence type="ECO:0000256" key="2">
    <source>
        <dbReference type="ARBA" id="ARBA00012438"/>
    </source>
</evidence>
<dbReference type="CDD" id="cd00082">
    <property type="entry name" value="HisKA"/>
    <property type="match status" value="1"/>
</dbReference>
<dbReference type="InterPro" id="IPR036097">
    <property type="entry name" value="HisK_dim/P_sf"/>
</dbReference>
<dbReference type="InterPro" id="IPR000014">
    <property type="entry name" value="PAS"/>
</dbReference>
<name>A0ABU8CVQ3_9HYPH</name>
<dbReference type="SMART" id="SM00387">
    <property type="entry name" value="HATPase_c"/>
    <property type="match status" value="1"/>
</dbReference>
<dbReference type="InterPro" id="IPR003594">
    <property type="entry name" value="HATPase_dom"/>
</dbReference>
<organism evidence="9 10">
    <name type="scientific">Rhizobium aouanii</name>
    <dbReference type="NCBI Taxonomy" id="3118145"/>
    <lineage>
        <taxon>Bacteria</taxon>
        <taxon>Pseudomonadati</taxon>
        <taxon>Pseudomonadota</taxon>
        <taxon>Alphaproteobacteria</taxon>
        <taxon>Hyphomicrobiales</taxon>
        <taxon>Rhizobiaceae</taxon>
        <taxon>Rhizobium/Agrobacterium group</taxon>
        <taxon>Rhizobium</taxon>
    </lineage>
</organism>
<feature type="compositionally biased region" description="Low complexity" evidence="6">
    <location>
        <begin position="619"/>
        <end position="637"/>
    </location>
</feature>
<dbReference type="InterPro" id="IPR036890">
    <property type="entry name" value="HATPase_C_sf"/>
</dbReference>
<dbReference type="InterPro" id="IPR003661">
    <property type="entry name" value="HisK_dim/P_dom"/>
</dbReference>
<dbReference type="NCBIfam" id="TIGR00229">
    <property type="entry name" value="sensory_box"/>
    <property type="match status" value="1"/>
</dbReference>
<feature type="region of interest" description="Disordered" evidence="6">
    <location>
        <begin position="619"/>
        <end position="645"/>
    </location>
</feature>
<dbReference type="GO" id="GO:0005524">
    <property type="term" value="F:ATP binding"/>
    <property type="evidence" value="ECO:0007669"/>
    <property type="project" value="UniProtKB-KW"/>
</dbReference>
<dbReference type="PANTHER" id="PTHR43047">
    <property type="entry name" value="TWO-COMPONENT HISTIDINE PROTEIN KINASE"/>
    <property type="match status" value="1"/>
</dbReference>
<dbReference type="SUPFAM" id="SSF47384">
    <property type="entry name" value="Homodimeric domain of signal transducing histidine kinase"/>
    <property type="match status" value="1"/>
</dbReference>
<dbReference type="SUPFAM" id="SSF55874">
    <property type="entry name" value="ATPase domain of HSP90 chaperone/DNA topoisomerase II/histidine kinase"/>
    <property type="match status" value="1"/>
</dbReference>
<dbReference type="PROSITE" id="PS50109">
    <property type="entry name" value="HIS_KIN"/>
    <property type="match status" value="1"/>
</dbReference>
<feature type="region of interest" description="Disordered" evidence="6">
    <location>
        <begin position="899"/>
        <end position="924"/>
    </location>
</feature>
<feature type="region of interest" description="Disordered" evidence="6">
    <location>
        <begin position="576"/>
        <end position="607"/>
    </location>
</feature>
<dbReference type="InterPro" id="IPR004358">
    <property type="entry name" value="Sig_transdc_His_kin-like_C"/>
</dbReference>
<dbReference type="InterPro" id="IPR035965">
    <property type="entry name" value="PAS-like_dom_sf"/>
</dbReference>
<gene>
    <name evidence="9" type="ORF">V8Q02_29700</name>
</gene>
<feature type="domain" description="Histidine kinase" evidence="7">
    <location>
        <begin position="1077"/>
        <end position="1299"/>
    </location>
</feature>